<dbReference type="InterPro" id="IPR016197">
    <property type="entry name" value="Chromo-like_dom_sf"/>
</dbReference>
<dbReference type="SMART" id="SM00298">
    <property type="entry name" value="CHROMO"/>
    <property type="match status" value="2"/>
</dbReference>
<dbReference type="AlphaFoldDB" id="A0A8S2J523"/>
<feature type="compositionally biased region" description="Basic residues" evidence="3">
    <location>
        <begin position="179"/>
        <end position="193"/>
    </location>
</feature>
<dbReference type="Proteomes" id="UP000682733">
    <property type="component" value="Unassembled WGS sequence"/>
</dbReference>
<feature type="compositionally biased region" description="Basic residues" evidence="3">
    <location>
        <begin position="124"/>
        <end position="133"/>
    </location>
</feature>
<dbReference type="InterPro" id="IPR008251">
    <property type="entry name" value="Chromo_shadow_dom"/>
</dbReference>
<name>A0A8S2J523_9BILA</name>
<dbReference type="Pfam" id="PF00385">
    <property type="entry name" value="Chromo"/>
    <property type="match status" value="1"/>
</dbReference>
<dbReference type="PANTHER" id="PTHR22812">
    <property type="entry name" value="CHROMOBOX PROTEIN"/>
    <property type="match status" value="1"/>
</dbReference>
<protein>
    <recommendedName>
        <fullName evidence="4">Chromo domain-containing protein</fullName>
    </recommendedName>
</protein>
<evidence type="ECO:0000256" key="1">
    <source>
        <dbReference type="ARBA" id="ARBA00004123"/>
    </source>
</evidence>
<dbReference type="SUPFAM" id="SSF54160">
    <property type="entry name" value="Chromo domain-like"/>
    <property type="match status" value="2"/>
</dbReference>
<evidence type="ECO:0000259" key="4">
    <source>
        <dbReference type="PROSITE" id="PS50013"/>
    </source>
</evidence>
<reference evidence="6" key="1">
    <citation type="submission" date="2021-02" db="EMBL/GenBank/DDBJ databases">
        <authorList>
            <person name="Nowell W R."/>
        </authorList>
    </citation>
    <scope>NUCLEOTIDE SEQUENCE</scope>
</reference>
<dbReference type="InterPro" id="IPR000953">
    <property type="entry name" value="Chromo/chromo_shadow_dom"/>
</dbReference>
<feature type="region of interest" description="Disordered" evidence="3">
    <location>
        <begin position="72"/>
        <end position="247"/>
    </location>
</feature>
<dbReference type="InterPro" id="IPR023779">
    <property type="entry name" value="Chromodomain_CS"/>
</dbReference>
<dbReference type="GO" id="GO:0005634">
    <property type="term" value="C:nucleus"/>
    <property type="evidence" value="ECO:0007669"/>
    <property type="project" value="UniProtKB-SubCell"/>
</dbReference>
<dbReference type="InterPro" id="IPR051219">
    <property type="entry name" value="Heterochromatin_chromo-domain"/>
</dbReference>
<feature type="compositionally biased region" description="Acidic residues" evidence="3">
    <location>
        <begin position="108"/>
        <end position="118"/>
    </location>
</feature>
<evidence type="ECO:0000256" key="2">
    <source>
        <dbReference type="ARBA" id="ARBA00023242"/>
    </source>
</evidence>
<dbReference type="InterPro" id="IPR023780">
    <property type="entry name" value="Chromo_domain"/>
</dbReference>
<dbReference type="EMBL" id="CAJNOK010007121">
    <property type="protein sequence ID" value="CAF1025068.1"/>
    <property type="molecule type" value="Genomic_DNA"/>
</dbReference>
<accession>A0A8S2J523</accession>
<gene>
    <name evidence="5" type="ORF">OVA965_LOCUS15702</name>
    <name evidence="6" type="ORF">TMI583_LOCUS15711</name>
</gene>
<proteinExistence type="predicted"/>
<dbReference type="Proteomes" id="UP000677228">
    <property type="component" value="Unassembled WGS sequence"/>
</dbReference>
<dbReference type="PROSITE" id="PS50013">
    <property type="entry name" value="CHROMO_2"/>
    <property type="match status" value="1"/>
</dbReference>
<dbReference type="CDD" id="cd00024">
    <property type="entry name" value="CD_CSD"/>
    <property type="match status" value="1"/>
</dbReference>
<feature type="domain" description="Chromo" evidence="4">
    <location>
        <begin position="22"/>
        <end position="80"/>
    </location>
</feature>
<feature type="compositionally biased region" description="Acidic residues" evidence="3">
    <location>
        <begin position="199"/>
        <end position="210"/>
    </location>
</feature>
<evidence type="ECO:0000313" key="5">
    <source>
        <dbReference type="EMBL" id="CAF1025068.1"/>
    </source>
</evidence>
<sequence length="307" mass="35719">MVKSTSYRDDDDDNSDSDEEEYVVEKVLDKKIENGITKYKLKWKDYPLSKSTWESEKNLNCPELIKEYEDSIANKNNKPTESSIVSTTSKKSTKKRTRSTSSSNDEYHDFDDEDDEKETESKGTSRKSKRTKHSVQTDDESIQNRRHSGRKSVKETNSKILQNFVSSEEDDMAEEFQIRRSKKTSGSRKKAEKKVRNNDDDDDDDGEDDSVLIVRISPSQSSSVRPGDNDDNDEKRNDVHNDPFSSGKQKLEKIIRVRRQNQVDDIQFLVKLENITKPRWIFSSILNKAYPQDVISFWEKKVEFVMD</sequence>
<feature type="compositionally biased region" description="Acidic residues" evidence="3">
    <location>
        <begin position="9"/>
        <end position="21"/>
    </location>
</feature>
<keyword evidence="2" id="KW-0539">Nucleus</keyword>
<evidence type="ECO:0000313" key="7">
    <source>
        <dbReference type="Proteomes" id="UP000682733"/>
    </source>
</evidence>
<feature type="region of interest" description="Disordered" evidence="3">
    <location>
        <begin position="1"/>
        <end position="21"/>
    </location>
</feature>
<organism evidence="6 7">
    <name type="scientific">Didymodactylos carnosus</name>
    <dbReference type="NCBI Taxonomy" id="1234261"/>
    <lineage>
        <taxon>Eukaryota</taxon>
        <taxon>Metazoa</taxon>
        <taxon>Spiralia</taxon>
        <taxon>Gnathifera</taxon>
        <taxon>Rotifera</taxon>
        <taxon>Eurotatoria</taxon>
        <taxon>Bdelloidea</taxon>
        <taxon>Philodinida</taxon>
        <taxon>Philodinidae</taxon>
        <taxon>Didymodactylos</taxon>
    </lineage>
</organism>
<dbReference type="Gene3D" id="2.40.50.40">
    <property type="match status" value="2"/>
</dbReference>
<dbReference type="GO" id="GO:0000792">
    <property type="term" value="C:heterochromatin"/>
    <property type="evidence" value="ECO:0007669"/>
    <property type="project" value="UniProtKB-ARBA"/>
</dbReference>
<comment type="subcellular location">
    <subcellularLocation>
        <location evidence="1">Nucleus</location>
    </subcellularLocation>
</comment>
<dbReference type="PROSITE" id="PS00598">
    <property type="entry name" value="CHROMO_1"/>
    <property type="match status" value="1"/>
</dbReference>
<comment type="caution">
    <text evidence="6">The sequence shown here is derived from an EMBL/GenBank/DDBJ whole genome shotgun (WGS) entry which is preliminary data.</text>
</comment>
<feature type="compositionally biased region" description="Polar residues" evidence="3">
    <location>
        <begin position="73"/>
        <end position="85"/>
    </location>
</feature>
<evidence type="ECO:0000256" key="3">
    <source>
        <dbReference type="SAM" id="MobiDB-lite"/>
    </source>
</evidence>
<dbReference type="Pfam" id="PF01393">
    <property type="entry name" value="Chromo_shadow"/>
    <property type="match status" value="1"/>
</dbReference>
<dbReference type="EMBL" id="CAJOBA010007132">
    <property type="protein sequence ID" value="CAF3793546.1"/>
    <property type="molecule type" value="Genomic_DNA"/>
</dbReference>
<evidence type="ECO:0000313" key="6">
    <source>
        <dbReference type="EMBL" id="CAF3793546.1"/>
    </source>
</evidence>